<keyword evidence="3" id="KW-1185">Reference proteome</keyword>
<proteinExistence type="predicted"/>
<feature type="region of interest" description="Disordered" evidence="1">
    <location>
        <begin position="102"/>
        <end position="122"/>
    </location>
</feature>
<evidence type="ECO:0000313" key="3">
    <source>
        <dbReference type="Proteomes" id="UP001271007"/>
    </source>
</evidence>
<protein>
    <submittedName>
        <fullName evidence="2">Uncharacterized protein</fullName>
    </submittedName>
</protein>
<reference evidence="2" key="1">
    <citation type="submission" date="2023-04" db="EMBL/GenBank/DDBJ databases">
        <title>Black Yeasts Isolated from many extreme environments.</title>
        <authorList>
            <person name="Coleine C."/>
            <person name="Stajich J.E."/>
            <person name="Selbmann L."/>
        </authorList>
    </citation>
    <scope>NUCLEOTIDE SEQUENCE</scope>
    <source>
        <strain evidence="2">CCFEE 5312</strain>
    </source>
</reference>
<dbReference type="EMBL" id="JAWDJX010000049">
    <property type="protein sequence ID" value="KAK3048421.1"/>
    <property type="molecule type" value="Genomic_DNA"/>
</dbReference>
<comment type="caution">
    <text evidence="2">The sequence shown here is derived from an EMBL/GenBank/DDBJ whole genome shotgun (WGS) entry which is preliminary data.</text>
</comment>
<evidence type="ECO:0000313" key="2">
    <source>
        <dbReference type="EMBL" id="KAK3048421.1"/>
    </source>
</evidence>
<name>A0AAJ0DEB1_9PEZI</name>
<organism evidence="2 3">
    <name type="scientific">Extremus antarcticus</name>
    <dbReference type="NCBI Taxonomy" id="702011"/>
    <lineage>
        <taxon>Eukaryota</taxon>
        <taxon>Fungi</taxon>
        <taxon>Dikarya</taxon>
        <taxon>Ascomycota</taxon>
        <taxon>Pezizomycotina</taxon>
        <taxon>Dothideomycetes</taxon>
        <taxon>Dothideomycetidae</taxon>
        <taxon>Mycosphaerellales</taxon>
        <taxon>Extremaceae</taxon>
        <taxon>Extremus</taxon>
    </lineage>
</organism>
<feature type="compositionally biased region" description="Acidic residues" evidence="1">
    <location>
        <begin position="103"/>
        <end position="122"/>
    </location>
</feature>
<evidence type="ECO:0000256" key="1">
    <source>
        <dbReference type="SAM" id="MobiDB-lite"/>
    </source>
</evidence>
<dbReference type="AlphaFoldDB" id="A0AAJ0DEB1"/>
<sequence length="176" mass="20114">MAVPIETYRTILNLHNPRANAETCPGHSTPRNRRCAIPLGPENQAQVNNVLGLIRDTPADIPALVALVANLTQALLCRHHLLQDRHRVGMALIEAFMEQKWLEEDEDEDEDEEEEEQEEEYELADLEDVVLPRPVLPRPPVNSNQGVYVGGSFFNRWTKFCPMDRTEMSWNELVMA</sequence>
<dbReference type="Proteomes" id="UP001271007">
    <property type="component" value="Unassembled WGS sequence"/>
</dbReference>
<accession>A0AAJ0DEB1</accession>
<gene>
    <name evidence="2" type="ORF">LTR09_010252</name>
</gene>